<comment type="caution">
    <text evidence="2">The sequence shown here is derived from an EMBL/GenBank/DDBJ whole genome shotgun (WGS) entry which is preliminary data.</text>
</comment>
<keyword evidence="1" id="KW-0472">Membrane</keyword>
<gene>
    <name evidence="2" type="ORF">Agabi119p4_9266</name>
</gene>
<dbReference type="EMBL" id="JABXXO010000012">
    <property type="protein sequence ID" value="KAF7762673.1"/>
    <property type="molecule type" value="Genomic_DNA"/>
</dbReference>
<dbReference type="Proteomes" id="UP000629468">
    <property type="component" value="Unassembled WGS sequence"/>
</dbReference>
<protein>
    <submittedName>
        <fullName evidence="2">Uncharacterized protein</fullName>
    </submittedName>
</protein>
<reference evidence="2 3" key="1">
    <citation type="journal article" name="Sci. Rep.">
        <title>Telomere-to-telomere assembled and centromere annotated genomes of the two main subspecies of the button mushroom Agaricus bisporus reveal especially polymorphic chromosome ends.</title>
        <authorList>
            <person name="Sonnenberg A.S.M."/>
            <person name="Sedaghat-Telgerd N."/>
            <person name="Lavrijssen B."/>
            <person name="Ohm R.A."/>
            <person name="Hendrickx P.M."/>
            <person name="Scholtmeijer K."/>
            <person name="Baars J.J.P."/>
            <person name="van Peer A."/>
        </authorList>
    </citation>
    <scope>NUCLEOTIDE SEQUENCE [LARGE SCALE GENOMIC DNA]</scope>
    <source>
        <strain evidence="2 3">H119_p4</strain>
    </source>
</reference>
<evidence type="ECO:0000313" key="2">
    <source>
        <dbReference type="EMBL" id="KAF7762673.1"/>
    </source>
</evidence>
<proteinExistence type="predicted"/>
<sequence>MIREFGVGVNESGTFGVSEASREIDLIYLDLADCHALVTPTGIFFYYCLNALASYVYFFLEISSALRYKSSNIN</sequence>
<evidence type="ECO:0000313" key="3">
    <source>
        <dbReference type="Proteomes" id="UP000629468"/>
    </source>
</evidence>
<accession>A0A8H7C5P0</accession>
<evidence type="ECO:0000256" key="1">
    <source>
        <dbReference type="SAM" id="Phobius"/>
    </source>
</evidence>
<keyword evidence="1" id="KW-0812">Transmembrane</keyword>
<dbReference type="AlphaFoldDB" id="A0A8H7C5P0"/>
<keyword evidence="1" id="KW-1133">Transmembrane helix</keyword>
<organism evidence="2 3">
    <name type="scientific">Agaricus bisporus var. burnettii</name>
    <dbReference type="NCBI Taxonomy" id="192524"/>
    <lineage>
        <taxon>Eukaryota</taxon>
        <taxon>Fungi</taxon>
        <taxon>Dikarya</taxon>
        <taxon>Basidiomycota</taxon>
        <taxon>Agaricomycotina</taxon>
        <taxon>Agaricomycetes</taxon>
        <taxon>Agaricomycetidae</taxon>
        <taxon>Agaricales</taxon>
        <taxon>Agaricineae</taxon>
        <taxon>Agaricaceae</taxon>
        <taxon>Agaricus</taxon>
    </lineage>
</organism>
<name>A0A8H7C5P0_AGABI</name>
<feature type="transmembrane region" description="Helical" evidence="1">
    <location>
        <begin position="43"/>
        <end position="60"/>
    </location>
</feature>